<protein>
    <submittedName>
        <fullName evidence="1">DUF4834 family protein</fullName>
    </submittedName>
</protein>
<reference evidence="1" key="1">
    <citation type="submission" date="2020-10" db="EMBL/GenBank/DDBJ databases">
        <authorList>
            <person name="Gilroy R."/>
        </authorList>
    </citation>
    <scope>NUCLEOTIDE SEQUENCE</scope>
    <source>
        <strain evidence="1">6919</strain>
    </source>
</reference>
<proteinExistence type="predicted"/>
<dbReference type="InterPro" id="IPR032272">
    <property type="entry name" value="DUF4834"/>
</dbReference>
<dbReference type="Pfam" id="PF16118">
    <property type="entry name" value="DUF4834"/>
    <property type="match status" value="1"/>
</dbReference>
<name>A0A9D9IRD5_9BACT</name>
<evidence type="ECO:0000313" key="1">
    <source>
        <dbReference type="EMBL" id="MBO8476770.1"/>
    </source>
</evidence>
<reference evidence="1" key="2">
    <citation type="journal article" date="2021" name="PeerJ">
        <title>Extensive microbial diversity within the chicken gut microbiome revealed by metagenomics and culture.</title>
        <authorList>
            <person name="Gilroy R."/>
            <person name="Ravi A."/>
            <person name="Getino M."/>
            <person name="Pursley I."/>
            <person name="Horton D.L."/>
            <person name="Alikhan N.F."/>
            <person name="Baker D."/>
            <person name="Gharbi K."/>
            <person name="Hall N."/>
            <person name="Watson M."/>
            <person name="Adriaenssens E.M."/>
            <person name="Foster-Nyarko E."/>
            <person name="Jarju S."/>
            <person name="Secka A."/>
            <person name="Antonio M."/>
            <person name="Oren A."/>
            <person name="Chaudhuri R.R."/>
            <person name="La Ragione R."/>
            <person name="Hildebrand F."/>
            <person name="Pallen M.J."/>
        </authorList>
    </citation>
    <scope>NUCLEOTIDE SEQUENCE</scope>
    <source>
        <strain evidence="1">6919</strain>
    </source>
</reference>
<dbReference type="EMBL" id="JADIMC010000082">
    <property type="protein sequence ID" value="MBO8476770.1"/>
    <property type="molecule type" value="Genomic_DNA"/>
</dbReference>
<gene>
    <name evidence="1" type="ORF">IAB88_07230</name>
</gene>
<organism evidence="1 2">
    <name type="scientific">Candidatus Limisoma faecipullorum</name>
    <dbReference type="NCBI Taxonomy" id="2840854"/>
    <lineage>
        <taxon>Bacteria</taxon>
        <taxon>Pseudomonadati</taxon>
        <taxon>Bacteroidota</taxon>
        <taxon>Bacteroidia</taxon>
        <taxon>Bacteroidales</taxon>
        <taxon>Candidatus Limisoma</taxon>
    </lineage>
</organism>
<evidence type="ECO:0000313" key="2">
    <source>
        <dbReference type="Proteomes" id="UP000823598"/>
    </source>
</evidence>
<dbReference type="Proteomes" id="UP000823598">
    <property type="component" value="Unassembled WGS sequence"/>
</dbReference>
<comment type="caution">
    <text evidence="1">The sequence shown here is derived from an EMBL/GenBank/DDBJ whole genome shotgun (WGS) entry which is preliminary data.</text>
</comment>
<accession>A0A9D9IRD5</accession>
<dbReference type="AlphaFoldDB" id="A0A9D9IRD5"/>
<sequence>MGGFLGFLFLLLLVVILVPLLRIFAAAYNLRRRFKQATGQFRERQGGNGSQRQQQTQKEKIFTKDVGEYVAFEEIKIDEDEFSRRREAAGSYREVKAESQITDVEFEELK</sequence>